<evidence type="ECO:0000313" key="3">
    <source>
        <dbReference type="EMBL" id="CAF4820267.1"/>
    </source>
</evidence>
<gene>
    <name evidence="3" type="ORF">UJA718_LOCUS42133</name>
</gene>
<feature type="non-terminal residue" evidence="3">
    <location>
        <position position="1"/>
    </location>
</feature>
<dbReference type="InterPro" id="IPR046795">
    <property type="entry name" value="TMEM127_TM"/>
</dbReference>
<evidence type="ECO:0000313" key="4">
    <source>
        <dbReference type="Proteomes" id="UP000663873"/>
    </source>
</evidence>
<evidence type="ECO:0000256" key="1">
    <source>
        <dbReference type="SAM" id="Phobius"/>
    </source>
</evidence>
<dbReference type="Proteomes" id="UP000663873">
    <property type="component" value="Unassembled WGS sequence"/>
</dbReference>
<feature type="transmembrane region" description="Helical" evidence="1">
    <location>
        <begin position="59"/>
        <end position="78"/>
    </location>
</feature>
<feature type="transmembrane region" description="Helical" evidence="1">
    <location>
        <begin position="12"/>
        <end position="38"/>
    </location>
</feature>
<reference evidence="3" key="1">
    <citation type="submission" date="2021-02" db="EMBL/GenBank/DDBJ databases">
        <authorList>
            <person name="Nowell W R."/>
        </authorList>
    </citation>
    <scope>NUCLEOTIDE SEQUENCE</scope>
</reference>
<dbReference type="Pfam" id="PF20517">
    <property type="entry name" value="TMEM127"/>
    <property type="match status" value="1"/>
</dbReference>
<dbReference type="EMBL" id="CAJOBP010052975">
    <property type="protein sequence ID" value="CAF4820267.1"/>
    <property type="molecule type" value="Genomic_DNA"/>
</dbReference>
<feature type="domain" description="Transmembrane protein 127 transmembrane region" evidence="2">
    <location>
        <begin position="4"/>
        <end position="56"/>
    </location>
</feature>
<dbReference type="AlphaFoldDB" id="A0A821Q6I8"/>
<name>A0A821Q6I8_9BILA</name>
<comment type="caution">
    <text evidence="3">The sequence shown here is derived from an EMBL/GenBank/DDBJ whole genome shotgun (WGS) entry which is preliminary data.</text>
</comment>
<keyword evidence="4" id="KW-1185">Reference proteome</keyword>
<keyword evidence="1" id="KW-0812">Transmembrane</keyword>
<keyword evidence="1" id="KW-1133">Transmembrane helix</keyword>
<accession>A0A821Q6I8</accession>
<proteinExistence type="predicted"/>
<keyword evidence="1" id="KW-0472">Membrane</keyword>
<organism evidence="3 4">
    <name type="scientific">Rotaria socialis</name>
    <dbReference type="NCBI Taxonomy" id="392032"/>
    <lineage>
        <taxon>Eukaryota</taxon>
        <taxon>Metazoa</taxon>
        <taxon>Spiralia</taxon>
        <taxon>Gnathifera</taxon>
        <taxon>Rotifera</taxon>
        <taxon>Eurotatoria</taxon>
        <taxon>Bdelloidea</taxon>
        <taxon>Philodinida</taxon>
        <taxon>Philodinidae</taxon>
        <taxon>Rotaria</taxon>
    </lineage>
</organism>
<protein>
    <recommendedName>
        <fullName evidence="2">Transmembrane protein 127 transmembrane region domain-containing protein</fullName>
    </recommendedName>
</protein>
<sequence length="83" mass="9631">LTGCVDTRSLLILRLMITLICLAVVSSTIGFILDALGAMKYSFKFMRRYAFWYILSGRIKLIELTYCILVFCPSFSMYNRTWP</sequence>
<evidence type="ECO:0000259" key="2">
    <source>
        <dbReference type="Pfam" id="PF20517"/>
    </source>
</evidence>